<protein>
    <submittedName>
        <fullName evidence="1">Uncharacterized protein</fullName>
    </submittedName>
</protein>
<dbReference type="RefSeq" id="WP_036678958.1">
    <property type="nucleotide sequence ID" value="NZ_JNVM01000006.1"/>
</dbReference>
<dbReference type="EMBL" id="JNVM01000006">
    <property type="protein sequence ID" value="KEQ26429.1"/>
    <property type="molecule type" value="Genomic_DNA"/>
</dbReference>
<keyword evidence="2" id="KW-1185">Reference proteome</keyword>
<dbReference type="eggNOG" id="ENOG50343YR">
    <property type="taxonomic scope" value="Bacteria"/>
</dbReference>
<gene>
    <name evidence="1" type="ORF">ET33_31740</name>
</gene>
<dbReference type="AlphaFoldDB" id="A0A081P6V6"/>
<accession>A0A081P6V6</accession>
<reference evidence="1 2" key="1">
    <citation type="submission" date="2014-06" db="EMBL/GenBank/DDBJ databases">
        <title>Draft genome sequence of Paenibacillus sp. MSt1.</title>
        <authorList>
            <person name="Aw Y.K."/>
            <person name="Ong K.S."/>
            <person name="Gan H.M."/>
            <person name="Lee S.M."/>
        </authorList>
    </citation>
    <scope>NUCLEOTIDE SEQUENCE [LARGE SCALE GENOMIC DNA]</scope>
    <source>
        <strain evidence="1 2">MSt1</strain>
    </source>
</reference>
<comment type="caution">
    <text evidence="1">The sequence shown here is derived from an EMBL/GenBank/DDBJ whole genome shotgun (WGS) entry which is preliminary data.</text>
</comment>
<name>A0A081P6V6_9BACL</name>
<proteinExistence type="predicted"/>
<dbReference type="OrthoDB" id="2664080at2"/>
<dbReference type="Proteomes" id="UP000028123">
    <property type="component" value="Unassembled WGS sequence"/>
</dbReference>
<sequence length="180" mass="20173">MRSLFKGIVTIVVLAALLVAGALWYAQPQAELDLTYNDLPVREKLAAMVINRKPEAVLTEQELGDLLKKALSRRAELRPGVKLTGAKFFLEGDRLAADVTLLLQDRWKVGARLNFELAWKEPYLTAVHTGTVIRDVTVPGEWLSLQPIQVDLNDYMPRHVAIRDVAFEGPTVRVTFGLRL</sequence>
<evidence type="ECO:0000313" key="2">
    <source>
        <dbReference type="Proteomes" id="UP000028123"/>
    </source>
</evidence>
<evidence type="ECO:0000313" key="1">
    <source>
        <dbReference type="EMBL" id="KEQ26429.1"/>
    </source>
</evidence>
<organism evidence="1 2">
    <name type="scientific">Paenibacillus tyrfis</name>
    <dbReference type="NCBI Taxonomy" id="1501230"/>
    <lineage>
        <taxon>Bacteria</taxon>
        <taxon>Bacillati</taxon>
        <taxon>Bacillota</taxon>
        <taxon>Bacilli</taxon>
        <taxon>Bacillales</taxon>
        <taxon>Paenibacillaceae</taxon>
        <taxon>Paenibacillus</taxon>
    </lineage>
</organism>